<comment type="caution">
    <text evidence="2">The sequence shown here is derived from an EMBL/GenBank/DDBJ whole genome shotgun (WGS) entry which is preliminary data.</text>
</comment>
<dbReference type="SUPFAM" id="SSF53850">
    <property type="entry name" value="Periplasmic binding protein-like II"/>
    <property type="match status" value="1"/>
</dbReference>
<reference evidence="2 3" key="1">
    <citation type="submission" date="2023-10" db="EMBL/GenBank/DDBJ databases">
        <title>Microbacterium xanthum sp. nov., isolated from seaweed.</title>
        <authorList>
            <person name="Lee S.D."/>
        </authorList>
    </citation>
    <scope>NUCLEOTIDE SEQUENCE [LARGE SCALE GENOMIC DNA]</scope>
    <source>
        <strain evidence="2 3">KCTC 19124</strain>
    </source>
</reference>
<proteinExistence type="predicted"/>
<evidence type="ECO:0000313" key="3">
    <source>
        <dbReference type="Proteomes" id="UP001291912"/>
    </source>
</evidence>
<evidence type="ECO:0000259" key="1">
    <source>
        <dbReference type="Pfam" id="PF09084"/>
    </source>
</evidence>
<sequence>MTLTIGLSRMDRVRPLADGRVRVGSPETPVDVEVSLLPTQALFNQQLVDHTFDCVELPIATFVRLMEEGDENPYVALPVFPSRHFRLSCVFVNADAGISSPADLAGRRVGVPVFDMAAAVWLRGILQDHYGLDRVAPVYVTGGLEQARAGEEHPQFYPPQFTVERRGDASLAQLLADGEIDALYTARAPSTWPSDRVTRLFERPQEEELGYFRRTGIFPPMHLVGVKRHIAEASPELIPQLYRAFRDAQDLARADLWDSTALSTMLPWQLESLRESEDLMGGDPWPMGFAANRHTVATLLDYLRRDRLIEQDFSPEEVFAGPAQDFLLAT</sequence>
<dbReference type="EMBL" id="JAWJYN010000001">
    <property type="protein sequence ID" value="MDZ8160927.1"/>
    <property type="molecule type" value="Genomic_DNA"/>
</dbReference>
<evidence type="ECO:0000313" key="2">
    <source>
        <dbReference type="EMBL" id="MDZ8160927.1"/>
    </source>
</evidence>
<organism evidence="2 3">
    <name type="scientific">Microbacterium aquimaris</name>
    <dbReference type="NCBI Taxonomy" id="459816"/>
    <lineage>
        <taxon>Bacteria</taxon>
        <taxon>Bacillati</taxon>
        <taxon>Actinomycetota</taxon>
        <taxon>Actinomycetes</taxon>
        <taxon>Micrococcales</taxon>
        <taxon>Microbacteriaceae</taxon>
        <taxon>Microbacterium</taxon>
    </lineage>
</organism>
<name>A0ABU5N499_9MICO</name>
<gene>
    <name evidence="2" type="ORF">R2Q92_03705</name>
</gene>
<keyword evidence="3" id="KW-1185">Reference proteome</keyword>
<dbReference type="InterPro" id="IPR015168">
    <property type="entry name" value="SsuA/THI5"/>
</dbReference>
<dbReference type="Gene3D" id="3.40.190.10">
    <property type="entry name" value="Periplasmic binding protein-like II"/>
    <property type="match status" value="1"/>
</dbReference>
<accession>A0ABU5N499</accession>
<dbReference type="Proteomes" id="UP001291912">
    <property type="component" value="Unassembled WGS sequence"/>
</dbReference>
<dbReference type="Pfam" id="PF09084">
    <property type="entry name" value="NMT1"/>
    <property type="match status" value="1"/>
</dbReference>
<dbReference type="RefSeq" id="WP_194423600.1">
    <property type="nucleotide sequence ID" value="NZ_BAAAPT010000001.1"/>
</dbReference>
<feature type="domain" description="SsuA/THI5-like" evidence="1">
    <location>
        <begin position="87"/>
        <end position="136"/>
    </location>
</feature>
<protein>
    <submittedName>
        <fullName evidence="2">ABC transporter substrate-binding protein</fullName>
    </submittedName>
</protein>